<keyword evidence="4 6" id="KW-1133">Transmembrane helix</keyword>
<feature type="transmembrane region" description="Helical" evidence="6">
    <location>
        <begin position="81"/>
        <end position="114"/>
    </location>
</feature>
<comment type="similarity">
    <text evidence="2">Belongs to the 4-toluene sulfonate uptake permease (TSUP) (TC 2.A.102) family.</text>
</comment>
<keyword evidence="3 6" id="KW-0812">Transmembrane</keyword>
<feature type="transmembrane region" description="Helical" evidence="6">
    <location>
        <begin position="261"/>
        <end position="280"/>
    </location>
</feature>
<proteinExistence type="inferred from homology"/>
<sequence length="473" mass="52302">MDINNPYKFKLIVSIQKKLEQFQPFQCTIKRDLKDEIRIEEVEEVQIVSNYFTSVKKFLWDANVGSVYEHVWPEMKFGWRIIVGSVIGFLGAAFGSVGGIGSGGIFVPMLTLIIGFDAKSAAPISKCMIVGLTVSTVYYNLKRRHPTIDMPMIDYNLALLIQPMLMLGISIGVTCSVIFADWMLTVLLIIFFVGTSTMSFFKGVDKWKQETILKKEAANRLKLNDSQEALLNKPLLSSPSLNDAGDKEEVPILENIQWREFSLIVFVWVSFLVLQIAKINTATCSVWYWILNLTQIPVAVGVASYGAVSLYTGKTKIASIGEHGTNFKVHQLITYCFFGVLAGMVGGLLGLGGGFILGPLFLEMGIPPQVSSATAIFAMTFSASMAVIEYYLLHRFPVPYALYFMGVAVLAALAGQHVVRKVIKSLGRTSIIIFILAFTIFISAIFLGGTGIANIIVKIHQKEYMGFENLCKA</sequence>
<accession>A0A4Y7KSX0</accession>
<feature type="transmembrane region" description="Helical" evidence="6">
    <location>
        <begin position="120"/>
        <end position="141"/>
    </location>
</feature>
<feature type="transmembrane region" description="Helical" evidence="6">
    <location>
        <begin position="431"/>
        <end position="457"/>
    </location>
</feature>
<feature type="transmembrane region" description="Helical" evidence="6">
    <location>
        <begin position="400"/>
        <end position="419"/>
    </location>
</feature>
<dbReference type="GO" id="GO:0016020">
    <property type="term" value="C:membrane"/>
    <property type="evidence" value="ECO:0007669"/>
    <property type="project" value="UniProtKB-SubCell"/>
</dbReference>
<dbReference type="OMA" id="QLLMYCF"/>
<dbReference type="Pfam" id="PF01925">
    <property type="entry name" value="TauE"/>
    <property type="match status" value="2"/>
</dbReference>
<dbReference type="Proteomes" id="UP000316621">
    <property type="component" value="Chromosome 8"/>
</dbReference>
<feature type="transmembrane region" description="Helical" evidence="6">
    <location>
        <begin position="332"/>
        <end position="361"/>
    </location>
</feature>
<dbReference type="PANTHER" id="PTHR14255">
    <property type="entry name" value="CEREBLON"/>
    <property type="match status" value="1"/>
</dbReference>
<comment type="subcellular location">
    <subcellularLocation>
        <location evidence="1">Membrane</location>
        <topology evidence="1">Multi-pass membrane protein</topology>
    </subcellularLocation>
</comment>
<evidence type="ECO:0000313" key="7">
    <source>
        <dbReference type="EMBL" id="RZC75502.1"/>
    </source>
</evidence>
<keyword evidence="5 6" id="KW-0472">Membrane</keyword>
<feature type="transmembrane region" description="Helical" evidence="6">
    <location>
        <begin position="179"/>
        <end position="201"/>
    </location>
</feature>
<evidence type="ECO:0008006" key="9">
    <source>
        <dbReference type="Google" id="ProtNLM"/>
    </source>
</evidence>
<keyword evidence="8" id="KW-1185">Reference proteome</keyword>
<dbReference type="InterPro" id="IPR002781">
    <property type="entry name" value="TM_pro_TauE-like"/>
</dbReference>
<evidence type="ECO:0000256" key="4">
    <source>
        <dbReference type="ARBA" id="ARBA00022989"/>
    </source>
</evidence>
<gene>
    <name evidence="7" type="ORF">C5167_050985</name>
</gene>
<dbReference type="PANTHER" id="PTHR14255:SF1">
    <property type="entry name" value="SULFITE EXPORTER TAUE_SAFE FAMILY PROTEIN 3"/>
    <property type="match status" value="1"/>
</dbReference>
<dbReference type="GO" id="GO:0016567">
    <property type="term" value="P:protein ubiquitination"/>
    <property type="evidence" value="ECO:0007669"/>
    <property type="project" value="TreeGrafter"/>
</dbReference>
<dbReference type="EMBL" id="CM010722">
    <property type="protein sequence ID" value="RZC75502.1"/>
    <property type="molecule type" value="Genomic_DNA"/>
</dbReference>
<evidence type="ECO:0000256" key="2">
    <source>
        <dbReference type="ARBA" id="ARBA00009142"/>
    </source>
</evidence>
<reference evidence="7 8" key="1">
    <citation type="journal article" date="2018" name="Science">
        <title>The opium poppy genome and morphinan production.</title>
        <authorList>
            <person name="Guo L."/>
            <person name="Winzer T."/>
            <person name="Yang X."/>
            <person name="Li Y."/>
            <person name="Ning Z."/>
            <person name="He Z."/>
            <person name="Teodor R."/>
            <person name="Lu Y."/>
            <person name="Bowser T.A."/>
            <person name="Graham I.A."/>
            <person name="Ye K."/>
        </authorList>
    </citation>
    <scope>NUCLEOTIDE SEQUENCE [LARGE SCALE GENOMIC DNA]</scope>
    <source>
        <strain evidence="8">cv. HN1</strain>
        <tissue evidence="7">Leaves</tissue>
    </source>
</reference>
<feature type="transmembrane region" description="Helical" evidence="6">
    <location>
        <begin position="286"/>
        <end position="311"/>
    </location>
</feature>
<evidence type="ECO:0000256" key="1">
    <source>
        <dbReference type="ARBA" id="ARBA00004141"/>
    </source>
</evidence>
<evidence type="ECO:0000256" key="3">
    <source>
        <dbReference type="ARBA" id="ARBA00022692"/>
    </source>
</evidence>
<dbReference type="Gramene" id="RZC75502">
    <property type="protein sequence ID" value="RZC75502"/>
    <property type="gene ID" value="C5167_050985"/>
</dbReference>
<evidence type="ECO:0000256" key="6">
    <source>
        <dbReference type="SAM" id="Phobius"/>
    </source>
</evidence>
<feature type="transmembrane region" description="Helical" evidence="6">
    <location>
        <begin position="373"/>
        <end position="393"/>
    </location>
</feature>
<evidence type="ECO:0000256" key="5">
    <source>
        <dbReference type="ARBA" id="ARBA00023136"/>
    </source>
</evidence>
<name>A0A4Y7KSX0_PAPSO</name>
<dbReference type="GO" id="GO:0031464">
    <property type="term" value="C:Cul4A-RING E3 ubiquitin ligase complex"/>
    <property type="evidence" value="ECO:0007669"/>
    <property type="project" value="TreeGrafter"/>
</dbReference>
<feature type="transmembrane region" description="Helical" evidence="6">
    <location>
        <begin position="153"/>
        <end position="173"/>
    </location>
</feature>
<dbReference type="AlphaFoldDB" id="A0A4Y7KSX0"/>
<evidence type="ECO:0000313" key="8">
    <source>
        <dbReference type="Proteomes" id="UP000316621"/>
    </source>
</evidence>
<protein>
    <recommendedName>
        <fullName evidence="9">Sulfite exporter TauE/SafE family protein</fullName>
    </recommendedName>
</protein>
<organism evidence="7 8">
    <name type="scientific">Papaver somniferum</name>
    <name type="common">Opium poppy</name>
    <dbReference type="NCBI Taxonomy" id="3469"/>
    <lineage>
        <taxon>Eukaryota</taxon>
        <taxon>Viridiplantae</taxon>
        <taxon>Streptophyta</taxon>
        <taxon>Embryophyta</taxon>
        <taxon>Tracheophyta</taxon>
        <taxon>Spermatophyta</taxon>
        <taxon>Magnoliopsida</taxon>
        <taxon>Ranunculales</taxon>
        <taxon>Papaveraceae</taxon>
        <taxon>Papaveroideae</taxon>
        <taxon>Papaver</taxon>
    </lineage>
</organism>